<proteinExistence type="predicted"/>
<organism evidence="1 2">
    <name type="scientific">Pleurotus eryngii</name>
    <name type="common">Boletus of the steppes</name>
    <dbReference type="NCBI Taxonomy" id="5323"/>
    <lineage>
        <taxon>Eukaryota</taxon>
        <taxon>Fungi</taxon>
        <taxon>Dikarya</taxon>
        <taxon>Basidiomycota</taxon>
        <taxon>Agaricomycotina</taxon>
        <taxon>Agaricomycetes</taxon>
        <taxon>Agaricomycetidae</taxon>
        <taxon>Agaricales</taxon>
        <taxon>Pleurotineae</taxon>
        <taxon>Pleurotaceae</taxon>
        <taxon>Pleurotus</taxon>
    </lineage>
</organism>
<dbReference type="AlphaFoldDB" id="A0A9P5ZMA3"/>
<gene>
    <name evidence="1" type="ORF">BDN71DRAFT_1455276</name>
</gene>
<evidence type="ECO:0000313" key="2">
    <source>
        <dbReference type="Proteomes" id="UP000807025"/>
    </source>
</evidence>
<accession>A0A9P5ZMA3</accession>
<dbReference type="Proteomes" id="UP000807025">
    <property type="component" value="Unassembled WGS sequence"/>
</dbReference>
<evidence type="ECO:0000313" key="1">
    <source>
        <dbReference type="EMBL" id="KAF9490007.1"/>
    </source>
</evidence>
<protein>
    <submittedName>
        <fullName evidence="1">Uncharacterized protein</fullName>
    </submittedName>
</protein>
<keyword evidence="2" id="KW-1185">Reference proteome</keyword>
<dbReference type="EMBL" id="MU154652">
    <property type="protein sequence ID" value="KAF9490007.1"/>
    <property type="molecule type" value="Genomic_DNA"/>
</dbReference>
<reference evidence="1" key="1">
    <citation type="submission" date="2020-11" db="EMBL/GenBank/DDBJ databases">
        <authorList>
            <consortium name="DOE Joint Genome Institute"/>
            <person name="Ahrendt S."/>
            <person name="Riley R."/>
            <person name="Andreopoulos W."/>
            <person name="Labutti K."/>
            <person name="Pangilinan J."/>
            <person name="Ruiz-Duenas F.J."/>
            <person name="Barrasa J.M."/>
            <person name="Sanchez-Garcia M."/>
            <person name="Camarero S."/>
            <person name="Miyauchi S."/>
            <person name="Serrano A."/>
            <person name="Linde D."/>
            <person name="Babiker R."/>
            <person name="Drula E."/>
            <person name="Ayuso-Fernandez I."/>
            <person name="Pacheco R."/>
            <person name="Padilla G."/>
            <person name="Ferreira P."/>
            <person name="Barriuso J."/>
            <person name="Kellner H."/>
            <person name="Castanera R."/>
            <person name="Alfaro M."/>
            <person name="Ramirez L."/>
            <person name="Pisabarro A.G."/>
            <person name="Kuo A."/>
            <person name="Tritt A."/>
            <person name="Lipzen A."/>
            <person name="He G."/>
            <person name="Yan M."/>
            <person name="Ng V."/>
            <person name="Cullen D."/>
            <person name="Martin F."/>
            <person name="Rosso M.-N."/>
            <person name="Henrissat B."/>
            <person name="Hibbett D."/>
            <person name="Martinez A.T."/>
            <person name="Grigoriev I.V."/>
        </authorList>
    </citation>
    <scope>NUCLEOTIDE SEQUENCE</scope>
    <source>
        <strain evidence="1">ATCC 90797</strain>
    </source>
</reference>
<name>A0A9P5ZMA3_PLEER</name>
<comment type="caution">
    <text evidence="1">The sequence shown here is derived from an EMBL/GenBank/DDBJ whole genome shotgun (WGS) entry which is preliminary data.</text>
</comment>
<sequence>MLLQGARYVSSQTNCQCEVTHRTCLRRVACGFRGSGGWKYTQPLSVPAHQNSLRCLFRLKLTATFLTLLRDTDTHHTRNTFRGQLALVPLQESTSPPGCLALEGCVCVFRWLGPQYQSMSRISHVPSSAPLRAPLGLQHIVLLCILSTCSRPADTGYVFTGSQRTTFCFEYALKASTSRPSATYYGPRSLARGFAGIYHVVHRKFI</sequence>